<sequence>MLNLSNTFQCMFNSHIKEIVNIKLDTNELKESDLIDTVSKMSTESILSDKDISKDFIKSLEANHAQTKLHCQLIQKYNEAVNKIGKYYIFDYLIEYAVILVAKGVISYDTLISFNTLLSDNFRSKIIFTQQIKLYPSLIKIFQSLPINEIT</sequence>
<organism evidence="1">
    <name type="scientific">viral metagenome</name>
    <dbReference type="NCBI Taxonomy" id="1070528"/>
    <lineage>
        <taxon>unclassified sequences</taxon>
        <taxon>metagenomes</taxon>
        <taxon>organismal metagenomes</taxon>
    </lineage>
</organism>
<reference evidence="1" key="1">
    <citation type="journal article" date="2020" name="Nature">
        <title>Giant virus diversity and host interactions through global metagenomics.</title>
        <authorList>
            <person name="Schulz F."/>
            <person name="Roux S."/>
            <person name="Paez-Espino D."/>
            <person name="Jungbluth S."/>
            <person name="Walsh D.A."/>
            <person name="Denef V.J."/>
            <person name="McMahon K.D."/>
            <person name="Konstantinidis K.T."/>
            <person name="Eloe-Fadrosh E.A."/>
            <person name="Kyrpides N.C."/>
            <person name="Woyke T."/>
        </authorList>
    </citation>
    <scope>NUCLEOTIDE SEQUENCE</scope>
    <source>
        <strain evidence="1">GVMAG-M-3300025860-20</strain>
    </source>
</reference>
<evidence type="ECO:0000313" key="1">
    <source>
        <dbReference type="EMBL" id="QHU00672.1"/>
    </source>
</evidence>
<protein>
    <submittedName>
        <fullName evidence="1">Uncharacterized protein</fullName>
    </submittedName>
</protein>
<dbReference type="AlphaFoldDB" id="A0A6C0J4V8"/>
<name>A0A6C0J4V8_9ZZZZ</name>
<accession>A0A6C0J4V8</accession>
<dbReference type="EMBL" id="MN740328">
    <property type="protein sequence ID" value="QHU00672.1"/>
    <property type="molecule type" value="Genomic_DNA"/>
</dbReference>
<proteinExistence type="predicted"/>